<gene>
    <name evidence="4" type="primary">yjcF_2</name>
    <name evidence="4" type="ORF">KOR34_51870</name>
</gene>
<dbReference type="SUPFAM" id="SSF55729">
    <property type="entry name" value="Acyl-CoA N-acyltransferases (Nat)"/>
    <property type="match status" value="1"/>
</dbReference>
<dbReference type="PANTHER" id="PTHR43420">
    <property type="entry name" value="ACETYLTRANSFERASE"/>
    <property type="match status" value="1"/>
</dbReference>
<name>A0A5C5UVG5_9BACT</name>
<dbReference type="AlphaFoldDB" id="A0A5C5UVG5"/>
<evidence type="ECO:0000313" key="4">
    <source>
        <dbReference type="EMBL" id="TWT29375.1"/>
    </source>
</evidence>
<organism evidence="4 5">
    <name type="scientific">Posidoniimonas corsicana</name>
    <dbReference type="NCBI Taxonomy" id="1938618"/>
    <lineage>
        <taxon>Bacteria</taxon>
        <taxon>Pseudomonadati</taxon>
        <taxon>Planctomycetota</taxon>
        <taxon>Planctomycetia</taxon>
        <taxon>Pirellulales</taxon>
        <taxon>Lacipirellulaceae</taxon>
        <taxon>Posidoniimonas</taxon>
    </lineage>
</organism>
<dbReference type="InterPro" id="IPR016181">
    <property type="entry name" value="Acyl_CoA_acyltransferase"/>
</dbReference>
<comment type="caution">
    <text evidence="4">The sequence shown here is derived from an EMBL/GenBank/DDBJ whole genome shotgun (WGS) entry which is preliminary data.</text>
</comment>
<dbReference type="CDD" id="cd04301">
    <property type="entry name" value="NAT_SF"/>
    <property type="match status" value="1"/>
</dbReference>
<reference evidence="4 5" key="1">
    <citation type="submission" date="2019-02" db="EMBL/GenBank/DDBJ databases">
        <title>Deep-cultivation of Planctomycetes and their phenomic and genomic characterization uncovers novel biology.</title>
        <authorList>
            <person name="Wiegand S."/>
            <person name="Jogler M."/>
            <person name="Boedeker C."/>
            <person name="Pinto D."/>
            <person name="Vollmers J."/>
            <person name="Rivas-Marin E."/>
            <person name="Kohn T."/>
            <person name="Peeters S.H."/>
            <person name="Heuer A."/>
            <person name="Rast P."/>
            <person name="Oberbeckmann S."/>
            <person name="Bunk B."/>
            <person name="Jeske O."/>
            <person name="Meyerdierks A."/>
            <person name="Storesund J.E."/>
            <person name="Kallscheuer N."/>
            <person name="Luecker S."/>
            <person name="Lage O.M."/>
            <person name="Pohl T."/>
            <person name="Merkel B.J."/>
            <person name="Hornburger P."/>
            <person name="Mueller R.-W."/>
            <person name="Bruemmer F."/>
            <person name="Labrenz M."/>
            <person name="Spormann A.M."/>
            <person name="Op Den Camp H."/>
            <person name="Overmann J."/>
            <person name="Amann R."/>
            <person name="Jetten M.S.M."/>
            <person name="Mascher T."/>
            <person name="Medema M.H."/>
            <person name="Devos D.P."/>
            <person name="Kaster A.-K."/>
            <person name="Ovreas L."/>
            <person name="Rohde M."/>
            <person name="Galperin M.Y."/>
            <person name="Jogler C."/>
        </authorList>
    </citation>
    <scope>NUCLEOTIDE SEQUENCE [LARGE SCALE GENOMIC DNA]</scope>
    <source>
        <strain evidence="4 5">KOR34</strain>
    </source>
</reference>
<evidence type="ECO:0000256" key="2">
    <source>
        <dbReference type="ARBA" id="ARBA00023315"/>
    </source>
</evidence>
<dbReference type="Proteomes" id="UP000316714">
    <property type="component" value="Unassembled WGS sequence"/>
</dbReference>
<dbReference type="EMBL" id="SIHJ01000008">
    <property type="protein sequence ID" value="TWT29375.1"/>
    <property type="molecule type" value="Genomic_DNA"/>
</dbReference>
<feature type="domain" description="N-acetyltransferase" evidence="3">
    <location>
        <begin position="6"/>
        <end position="145"/>
    </location>
</feature>
<protein>
    <submittedName>
        <fullName evidence="4">Putative N-acetyltransferase YjcF</fullName>
        <ecNumber evidence="4">2.3.1.-</ecNumber>
    </submittedName>
</protein>
<evidence type="ECO:0000259" key="3">
    <source>
        <dbReference type="PROSITE" id="PS51186"/>
    </source>
</evidence>
<proteinExistence type="predicted"/>
<dbReference type="InterPro" id="IPR000182">
    <property type="entry name" value="GNAT_dom"/>
</dbReference>
<dbReference type="EC" id="2.3.1.-" evidence="4"/>
<sequence length="147" mass="16596">MSTELIAIAPPSSDLAWLAHKLRRDVFVHEQHVPPELEYDELDLKSVHYVTLVGGDLVAALRVIDLPEHQKISRFVVHAAYRGRGVGRRLLEHTIAALAELGHTRLYLEAQVSAIGFYERLGFAAYGPVYQDAGIDHRRMRNYEPDA</sequence>
<dbReference type="RefSeq" id="WP_146568991.1">
    <property type="nucleotide sequence ID" value="NZ_SIHJ01000008.1"/>
</dbReference>
<dbReference type="InterPro" id="IPR050680">
    <property type="entry name" value="YpeA/RimI_acetyltransf"/>
</dbReference>
<dbReference type="OrthoDB" id="9796171at2"/>
<accession>A0A5C5UVG5</accession>
<dbReference type="Pfam" id="PF13673">
    <property type="entry name" value="Acetyltransf_10"/>
    <property type="match status" value="1"/>
</dbReference>
<dbReference type="PROSITE" id="PS51186">
    <property type="entry name" value="GNAT"/>
    <property type="match status" value="1"/>
</dbReference>
<dbReference type="Gene3D" id="3.40.630.30">
    <property type="match status" value="1"/>
</dbReference>
<dbReference type="GO" id="GO:0016747">
    <property type="term" value="F:acyltransferase activity, transferring groups other than amino-acyl groups"/>
    <property type="evidence" value="ECO:0007669"/>
    <property type="project" value="InterPro"/>
</dbReference>
<keyword evidence="2 4" id="KW-0012">Acyltransferase</keyword>
<keyword evidence="5" id="KW-1185">Reference proteome</keyword>
<evidence type="ECO:0000313" key="5">
    <source>
        <dbReference type="Proteomes" id="UP000316714"/>
    </source>
</evidence>
<keyword evidence="1 4" id="KW-0808">Transferase</keyword>
<dbReference type="PANTHER" id="PTHR43420:SF47">
    <property type="entry name" value="N-ACETYLTRANSFERASE DOMAIN-CONTAINING PROTEIN"/>
    <property type="match status" value="1"/>
</dbReference>
<evidence type="ECO:0000256" key="1">
    <source>
        <dbReference type="ARBA" id="ARBA00022679"/>
    </source>
</evidence>